<reference evidence="1 2" key="1">
    <citation type="submission" date="2019-03" db="EMBL/GenBank/DDBJ databases">
        <title>Draft genome sequence of Xylaria hypoxylon DSM 108379, a ubiquitous saprotrophic-parasitic fungi on hardwood.</title>
        <authorList>
            <person name="Buettner E."/>
            <person name="Leonhardt S."/>
            <person name="Gebauer A.M."/>
            <person name="Liers C."/>
            <person name="Hofrichter M."/>
            <person name="Kellner H."/>
        </authorList>
    </citation>
    <scope>NUCLEOTIDE SEQUENCE [LARGE SCALE GENOMIC DNA]</scope>
    <source>
        <strain evidence="1 2">DSM 108379</strain>
    </source>
</reference>
<dbReference type="OrthoDB" id="4624480at2759"/>
<organism evidence="1 2">
    <name type="scientific">Xylaria hypoxylon</name>
    <dbReference type="NCBI Taxonomy" id="37992"/>
    <lineage>
        <taxon>Eukaryota</taxon>
        <taxon>Fungi</taxon>
        <taxon>Dikarya</taxon>
        <taxon>Ascomycota</taxon>
        <taxon>Pezizomycotina</taxon>
        <taxon>Sordariomycetes</taxon>
        <taxon>Xylariomycetidae</taxon>
        <taxon>Xylariales</taxon>
        <taxon>Xylariaceae</taxon>
        <taxon>Xylaria</taxon>
    </lineage>
</organism>
<gene>
    <name evidence="1" type="ORF">E0Z10_g6517</name>
</gene>
<comment type="caution">
    <text evidence="1">The sequence shown here is derived from an EMBL/GenBank/DDBJ whole genome shotgun (WGS) entry which is preliminary data.</text>
</comment>
<sequence>MDFQGCESIFEPILGFPSDFELGGQYLLCGISVLTEPQNAWSPTTIPVIDESHITWWHTRGQPIVKNTDYSNNYRIWAIVVGEPKAGDNDALRPGTYLLVHGECGRWTPGKIGINYCWTHEQKCYQVYEEIHNKALGPGSRLAGLNFGKHRQISFNIGISAVLTDLFLLGQSMEDFLRKLRKAGGADGEESWKQLLDDILDGKKQGIRAAWRSFIDHPEAGRSVTTNPTPAN</sequence>
<dbReference type="EMBL" id="SKBN01000136">
    <property type="protein sequence ID" value="TGJ82237.1"/>
    <property type="molecule type" value="Genomic_DNA"/>
</dbReference>
<accession>A0A4Z0YFX1</accession>
<keyword evidence="2" id="KW-1185">Reference proteome</keyword>
<evidence type="ECO:0000313" key="1">
    <source>
        <dbReference type="EMBL" id="TGJ82237.1"/>
    </source>
</evidence>
<proteinExistence type="predicted"/>
<dbReference type="AlphaFoldDB" id="A0A4Z0YFX1"/>
<protein>
    <submittedName>
        <fullName evidence="1">Uncharacterized protein</fullName>
    </submittedName>
</protein>
<dbReference type="Proteomes" id="UP000297716">
    <property type="component" value="Unassembled WGS sequence"/>
</dbReference>
<evidence type="ECO:0000313" key="2">
    <source>
        <dbReference type="Proteomes" id="UP000297716"/>
    </source>
</evidence>
<name>A0A4Z0YFX1_9PEZI</name>